<evidence type="ECO:0000256" key="6">
    <source>
        <dbReference type="ARBA" id="ARBA00022692"/>
    </source>
</evidence>
<comment type="similarity">
    <text evidence="2 12">Belongs to the cytochrome ubiquinol oxidase subunit 1 family.</text>
</comment>
<evidence type="ECO:0000256" key="2">
    <source>
        <dbReference type="ARBA" id="ARBA00009819"/>
    </source>
</evidence>
<keyword evidence="4 12" id="KW-1003">Cell membrane</keyword>
<evidence type="ECO:0000256" key="1">
    <source>
        <dbReference type="ARBA" id="ARBA00004651"/>
    </source>
</evidence>
<keyword evidence="11 12" id="KW-0472">Membrane</keyword>
<organism evidence="14 15">
    <name type="scientific">Actinacidiphila acididurans</name>
    <dbReference type="NCBI Taxonomy" id="2784346"/>
    <lineage>
        <taxon>Bacteria</taxon>
        <taxon>Bacillati</taxon>
        <taxon>Actinomycetota</taxon>
        <taxon>Actinomycetes</taxon>
        <taxon>Kitasatosporales</taxon>
        <taxon>Streptomycetaceae</taxon>
        <taxon>Actinacidiphila</taxon>
    </lineage>
</organism>
<dbReference type="Pfam" id="PF01654">
    <property type="entry name" value="Cyt_bd_oxida_I"/>
    <property type="match status" value="1"/>
</dbReference>
<comment type="caution">
    <text evidence="14">The sequence shown here is derived from an EMBL/GenBank/DDBJ whole genome shotgun (WGS) entry which is preliminary data.</text>
</comment>
<feature type="transmembrane region" description="Helical" evidence="12">
    <location>
        <begin position="391"/>
        <end position="413"/>
    </location>
</feature>
<feature type="transmembrane region" description="Helical" evidence="12">
    <location>
        <begin position="6"/>
        <end position="27"/>
    </location>
</feature>
<evidence type="ECO:0000313" key="15">
    <source>
        <dbReference type="Proteomes" id="UP000749040"/>
    </source>
</evidence>
<dbReference type="PIRSF" id="PIRSF006446">
    <property type="entry name" value="Cyt_quinol_oxidase_1"/>
    <property type="match status" value="1"/>
</dbReference>
<name>A0ABS2TYP0_9ACTN</name>
<feature type="transmembrane region" description="Helical" evidence="12">
    <location>
        <begin position="170"/>
        <end position="194"/>
    </location>
</feature>
<evidence type="ECO:0000256" key="11">
    <source>
        <dbReference type="ARBA" id="ARBA00023136"/>
    </source>
</evidence>
<feature type="transmembrane region" description="Helical" evidence="12">
    <location>
        <begin position="47"/>
        <end position="70"/>
    </location>
</feature>
<feature type="region of interest" description="Disordered" evidence="13">
    <location>
        <begin position="427"/>
        <end position="483"/>
    </location>
</feature>
<dbReference type="InterPro" id="IPR002585">
    <property type="entry name" value="Cyt-d_ubiquinol_oxidase_su_1"/>
</dbReference>
<feature type="transmembrane region" description="Helical" evidence="12">
    <location>
        <begin position="309"/>
        <end position="331"/>
    </location>
</feature>
<feature type="transmembrane region" description="Helical" evidence="12">
    <location>
        <begin position="343"/>
        <end position="364"/>
    </location>
</feature>
<evidence type="ECO:0000256" key="9">
    <source>
        <dbReference type="ARBA" id="ARBA00022989"/>
    </source>
</evidence>
<accession>A0ABS2TYP0</accession>
<evidence type="ECO:0000256" key="7">
    <source>
        <dbReference type="ARBA" id="ARBA00022723"/>
    </source>
</evidence>
<keyword evidence="15" id="KW-1185">Reference proteome</keyword>
<evidence type="ECO:0000256" key="4">
    <source>
        <dbReference type="ARBA" id="ARBA00022475"/>
    </source>
</evidence>
<dbReference type="Proteomes" id="UP000749040">
    <property type="component" value="Unassembled WGS sequence"/>
</dbReference>
<evidence type="ECO:0000256" key="8">
    <source>
        <dbReference type="ARBA" id="ARBA00022982"/>
    </source>
</evidence>
<evidence type="ECO:0000313" key="14">
    <source>
        <dbReference type="EMBL" id="MBM9507937.1"/>
    </source>
</evidence>
<evidence type="ECO:0000256" key="13">
    <source>
        <dbReference type="SAM" id="MobiDB-lite"/>
    </source>
</evidence>
<evidence type="ECO:0000256" key="5">
    <source>
        <dbReference type="ARBA" id="ARBA00022617"/>
    </source>
</evidence>
<dbReference type="PANTHER" id="PTHR30365">
    <property type="entry name" value="CYTOCHROME D UBIQUINOL OXIDASE"/>
    <property type="match status" value="1"/>
</dbReference>
<dbReference type="PANTHER" id="PTHR30365:SF14">
    <property type="entry name" value="CYTOCHROME BD MENAQUINOL OXIDASE SUBUNIT I-RELATED"/>
    <property type="match status" value="1"/>
</dbReference>
<keyword evidence="8 12" id="KW-0249">Electron transport</keyword>
<comment type="subcellular location">
    <subcellularLocation>
        <location evidence="1">Cell membrane</location>
        <topology evidence="1">Multi-pass membrane protein</topology>
    </subcellularLocation>
</comment>
<feature type="transmembrane region" description="Helical" evidence="12">
    <location>
        <begin position="82"/>
        <end position="103"/>
    </location>
</feature>
<keyword evidence="9 12" id="KW-1133">Transmembrane helix</keyword>
<feature type="transmembrane region" description="Helical" evidence="12">
    <location>
        <begin position="115"/>
        <end position="139"/>
    </location>
</feature>
<keyword evidence="5 12" id="KW-0349">Heme</keyword>
<keyword evidence="6 12" id="KW-0812">Transmembrane</keyword>
<proteinExistence type="inferred from homology"/>
<feature type="transmembrane region" description="Helical" evidence="12">
    <location>
        <begin position="206"/>
        <end position="223"/>
    </location>
</feature>
<feature type="compositionally biased region" description="Gly residues" evidence="13">
    <location>
        <begin position="448"/>
        <end position="459"/>
    </location>
</feature>
<evidence type="ECO:0000256" key="3">
    <source>
        <dbReference type="ARBA" id="ARBA00022448"/>
    </source>
</evidence>
<keyword evidence="3 12" id="KW-0813">Transport</keyword>
<feature type="compositionally biased region" description="Gly residues" evidence="13">
    <location>
        <begin position="467"/>
        <end position="483"/>
    </location>
</feature>
<gene>
    <name evidence="14" type="ORF">ITX44_25980</name>
</gene>
<dbReference type="EMBL" id="JADKYB010000015">
    <property type="protein sequence ID" value="MBM9507937.1"/>
    <property type="molecule type" value="Genomic_DNA"/>
</dbReference>
<evidence type="ECO:0000256" key="12">
    <source>
        <dbReference type="PIRNR" id="PIRNR006446"/>
    </source>
</evidence>
<sequence length="483" mass="51886">MAFTLGFHIILVPFGVALTTLMLIAEWRGLRRGDRTALLLARRWSKVAAVLFAVGAVSGTVLTFELGILWPHLMGRYGSAFGFPFAIEGVFFFLEAIFVSVYIYGWNRLRPWPHFWSGVPVALSGIGGAASVVAANAWMNEPAGITITGNRVTAVHPGRVFFNGAFWNEFWHMLLAAYIVAGFTVAGVYAVGLLKGRRDPYHRTGFMVGFVVAAICMPVQIYVGDVIARAVYDREPFKFAAIEMVPDTATHVPETILGALVDGRPRYGIQLPDVASLLAGFSPNTRIEGLNAIPPAVRPDAATVTVVHLAFDIMVGTAFLMLALALWFAWLYWRHRTVPANRWFLRGAAISGVLAVIALESGWVTTEVGRQPWTVVGLLLTRDAVATQGNLWPFFAAALTIYAAVGTGAMLVLRSMRRRWREGGDEMVEVPYGPRRPDGEPVAALSGSRGGGGNGGGGRTGDRNGRRGGGGDGNGTGDAGGPA</sequence>
<keyword evidence="7 12" id="KW-0479">Metal-binding</keyword>
<evidence type="ECO:0000256" key="10">
    <source>
        <dbReference type="ARBA" id="ARBA00023004"/>
    </source>
</evidence>
<reference evidence="14 15" key="1">
    <citation type="submission" date="2021-01" db="EMBL/GenBank/DDBJ databases">
        <title>Streptomyces acididurans sp. nov., isolated from a peat swamp forest soil.</title>
        <authorList>
            <person name="Chantavorakit T."/>
            <person name="Duangmal K."/>
        </authorList>
    </citation>
    <scope>NUCLEOTIDE SEQUENCE [LARGE SCALE GENOMIC DNA]</scope>
    <source>
        <strain evidence="14 15">KK5PA1</strain>
    </source>
</reference>
<protein>
    <submittedName>
        <fullName evidence="14">Cytochrome ubiquinol oxidase subunit I</fullName>
    </submittedName>
</protein>
<keyword evidence="10 12" id="KW-0408">Iron</keyword>